<feature type="binding site" evidence="12">
    <location>
        <position position="139"/>
    </location>
    <ligand>
        <name>GTP</name>
        <dbReference type="ChEBI" id="CHEBI:37565"/>
    </ligand>
</feature>
<reference evidence="14 15" key="1">
    <citation type="submission" date="2008-06" db="EMBL/GenBank/DDBJ databases">
        <title>Complete sequence of Chloroherpeton thalassium ATCC 35110.</title>
        <authorList>
            <consortium name="US DOE Joint Genome Institute"/>
            <person name="Lucas S."/>
            <person name="Copeland A."/>
            <person name="Lapidus A."/>
            <person name="Glavina del Rio T."/>
            <person name="Dalin E."/>
            <person name="Tice H."/>
            <person name="Bruce D."/>
            <person name="Goodwin L."/>
            <person name="Pitluck S."/>
            <person name="Schmutz J."/>
            <person name="Larimer F."/>
            <person name="Land M."/>
            <person name="Hauser L."/>
            <person name="Kyrpides N."/>
            <person name="Mikhailova N."/>
            <person name="Liu Z."/>
            <person name="Li T."/>
            <person name="Zhao F."/>
            <person name="Overmann J."/>
            <person name="Bryant D.A."/>
            <person name="Richardson P."/>
        </authorList>
    </citation>
    <scope>NUCLEOTIDE SEQUENCE [LARGE SCALE GENOMIC DNA]</scope>
    <source>
        <strain evidence="15">ATCC 35110 / GB-78</strain>
    </source>
</reference>
<dbReference type="GO" id="GO:0005525">
    <property type="term" value="F:GTP binding"/>
    <property type="evidence" value="ECO:0007669"/>
    <property type="project" value="UniProtKB-UniRule"/>
</dbReference>
<evidence type="ECO:0000256" key="12">
    <source>
        <dbReference type="HAMAP-Rule" id="MF_01225"/>
    </source>
</evidence>
<dbReference type="GO" id="GO:0061798">
    <property type="term" value="F:GTP 3',8'-cyclase activity"/>
    <property type="evidence" value="ECO:0007669"/>
    <property type="project" value="UniProtKB-UniRule"/>
</dbReference>
<comment type="catalytic activity">
    <reaction evidence="11 12">
        <text>GTP + AH2 + S-adenosyl-L-methionine = (8S)-3',8-cyclo-7,8-dihydroguanosine 5'-triphosphate + 5'-deoxyadenosine + L-methionine + A + H(+)</text>
        <dbReference type="Rhea" id="RHEA:49576"/>
        <dbReference type="ChEBI" id="CHEBI:13193"/>
        <dbReference type="ChEBI" id="CHEBI:15378"/>
        <dbReference type="ChEBI" id="CHEBI:17319"/>
        <dbReference type="ChEBI" id="CHEBI:17499"/>
        <dbReference type="ChEBI" id="CHEBI:37565"/>
        <dbReference type="ChEBI" id="CHEBI:57844"/>
        <dbReference type="ChEBI" id="CHEBI:59789"/>
        <dbReference type="ChEBI" id="CHEBI:131766"/>
        <dbReference type="EC" id="4.1.99.22"/>
    </reaction>
</comment>
<dbReference type="InterPro" id="IPR006638">
    <property type="entry name" value="Elp3/MiaA/NifB-like_rSAM"/>
</dbReference>
<comment type="subunit">
    <text evidence="12">Monomer and homodimer.</text>
</comment>
<keyword evidence="4 12" id="KW-0479">Metal-binding</keyword>
<dbReference type="InterPro" id="IPR040064">
    <property type="entry name" value="MoaA-like"/>
</dbReference>
<dbReference type="GO" id="GO:0046872">
    <property type="term" value="F:metal ion binding"/>
    <property type="evidence" value="ECO:0007669"/>
    <property type="project" value="UniProtKB-KW"/>
</dbReference>
<feature type="binding site" evidence="12">
    <location>
        <position position="200"/>
    </location>
    <ligand>
        <name>GTP</name>
        <dbReference type="ChEBI" id="CHEBI:37565"/>
    </ligand>
</feature>
<proteinExistence type="inferred from homology"/>
<dbReference type="CDD" id="cd01335">
    <property type="entry name" value="Radical_SAM"/>
    <property type="match status" value="1"/>
</dbReference>
<evidence type="ECO:0000259" key="13">
    <source>
        <dbReference type="PROSITE" id="PS51918"/>
    </source>
</evidence>
<evidence type="ECO:0000256" key="6">
    <source>
        <dbReference type="ARBA" id="ARBA00023004"/>
    </source>
</evidence>
<keyword evidence="3 12" id="KW-0949">S-adenosyl-L-methionine</keyword>
<dbReference type="Pfam" id="PF04055">
    <property type="entry name" value="Radical_SAM"/>
    <property type="match status" value="1"/>
</dbReference>
<dbReference type="UniPathway" id="UPA00344"/>
<dbReference type="Gene3D" id="3.20.20.70">
    <property type="entry name" value="Aldolase class I"/>
    <property type="match status" value="1"/>
</dbReference>
<feature type="domain" description="Radical SAM core" evidence="13">
    <location>
        <begin position="49"/>
        <end position="267"/>
    </location>
</feature>
<evidence type="ECO:0000256" key="11">
    <source>
        <dbReference type="ARBA" id="ARBA00048697"/>
    </source>
</evidence>
<feature type="binding site" evidence="12">
    <location>
        <position position="71"/>
    </location>
    <ligand>
        <name>S-adenosyl-L-methionine</name>
        <dbReference type="ChEBI" id="CHEBI:59789"/>
    </ligand>
</feature>
<dbReference type="InterPro" id="IPR013483">
    <property type="entry name" value="MoaA"/>
</dbReference>
<keyword evidence="2 12" id="KW-0004">4Fe-4S</keyword>
<dbReference type="AlphaFoldDB" id="B3QWX9"/>
<sequence>MKKFVSLPAWKGESPHRKCSCCIFFDAILLCQPLEQIHKMMQQNLLADRFGRRVNYLRVAVTDRCNFRCVYCMPEKGIRFKPATALLSAKEILRVIGLAGSLGVEKVRFTGGEPLLREDLPEILSEAAALPGIRSLHLTTNGLLLGKYLPALKKSGIHGVNISLDALQRERFRKITRRDAFQTVWENILQTLDAGIPEVKINVVALADLSESELVQFVALTQSHKVTVRFIELMPFNHETESWRTNAFTSAKRVLRLLNEHFSGLIPLEGSATEQQCFAIRDHRGKVAIIPAYTRSMCGSCSRLRLTADGKLLNCLYAESGEELRDLLRLGISDEILLRTIQKAVFSKPKNGMLAQPHDSGKQTCMTEIGG</sequence>
<evidence type="ECO:0000256" key="1">
    <source>
        <dbReference type="ARBA" id="ARBA00012167"/>
    </source>
</evidence>
<keyword evidence="15" id="KW-1185">Reference proteome</keyword>
<feature type="binding site" evidence="12">
    <location>
        <position position="301"/>
    </location>
    <ligand>
        <name>[4Fe-4S] cluster</name>
        <dbReference type="ChEBI" id="CHEBI:49883"/>
        <label>2</label>
        <note>4Fe-4S-substrate</note>
    </ligand>
</feature>
<keyword evidence="6 12" id="KW-0408">Iron</keyword>
<dbReference type="SFLD" id="SFLDS00029">
    <property type="entry name" value="Radical_SAM"/>
    <property type="match status" value="1"/>
</dbReference>
<dbReference type="InterPro" id="IPR013785">
    <property type="entry name" value="Aldolase_TIM"/>
</dbReference>
<dbReference type="SMART" id="SM00729">
    <property type="entry name" value="Elp3"/>
    <property type="match status" value="1"/>
</dbReference>
<keyword evidence="9 12" id="KW-0501">Molybdenum cofactor biosynthesis</keyword>
<dbReference type="PROSITE" id="PS51918">
    <property type="entry name" value="RADICAL_SAM"/>
    <property type="match status" value="1"/>
</dbReference>
<evidence type="ECO:0000256" key="2">
    <source>
        <dbReference type="ARBA" id="ARBA00022485"/>
    </source>
</evidence>
<feature type="binding site" evidence="12">
    <location>
        <position position="234"/>
    </location>
    <ligand>
        <name>S-adenosyl-L-methionine</name>
        <dbReference type="ChEBI" id="CHEBI:59789"/>
    </ligand>
</feature>
<dbReference type="HAMAP" id="MF_01225_B">
    <property type="entry name" value="MoaA_B"/>
    <property type="match status" value="1"/>
</dbReference>
<feature type="binding site" evidence="12">
    <location>
        <position position="112"/>
    </location>
    <ligand>
        <name>S-adenosyl-L-methionine</name>
        <dbReference type="ChEBI" id="CHEBI:59789"/>
    </ligand>
</feature>
<feature type="binding site" evidence="12">
    <location>
        <position position="163"/>
    </location>
    <ligand>
        <name>S-adenosyl-L-methionine</name>
        <dbReference type="ChEBI" id="CHEBI:59789"/>
    </ligand>
</feature>
<feature type="binding site" evidence="12">
    <location>
        <position position="65"/>
    </location>
    <ligand>
        <name>[4Fe-4S] cluster</name>
        <dbReference type="ChEBI" id="CHEBI:49883"/>
        <label>1</label>
        <note>4Fe-4S-S-AdoMet</note>
    </ligand>
</feature>
<feature type="binding site" evidence="12">
    <location>
        <begin position="303"/>
        <end position="305"/>
    </location>
    <ligand>
        <name>GTP</name>
        <dbReference type="ChEBI" id="CHEBI:37565"/>
    </ligand>
</feature>
<evidence type="ECO:0000256" key="4">
    <source>
        <dbReference type="ARBA" id="ARBA00022723"/>
    </source>
</evidence>
<dbReference type="InterPro" id="IPR007197">
    <property type="entry name" value="rSAM"/>
</dbReference>
<dbReference type="InterPro" id="IPR058240">
    <property type="entry name" value="rSAM_sf"/>
</dbReference>
<comment type="pathway">
    <text evidence="12">Cofactor biosynthesis; molybdopterin biosynthesis.</text>
</comment>
<dbReference type="STRING" id="517418.Ctha_0875"/>
<dbReference type="CDD" id="cd21117">
    <property type="entry name" value="Twitch_MoaA"/>
    <property type="match status" value="1"/>
</dbReference>
<protein>
    <recommendedName>
        <fullName evidence="1 12">GTP 3',8-cyclase</fullName>
        <ecNumber evidence="1 12">4.1.99.22</ecNumber>
    </recommendedName>
    <alternativeName>
        <fullName evidence="12">Molybdenum cofactor biosynthesis protein A</fullName>
    </alternativeName>
</protein>
<keyword evidence="5 12" id="KW-0547">Nucleotide-binding</keyword>
<keyword evidence="10 12" id="KW-0456">Lyase</keyword>
<name>B3QWX9_CHLT3</name>
<evidence type="ECO:0000256" key="7">
    <source>
        <dbReference type="ARBA" id="ARBA00023014"/>
    </source>
</evidence>
<dbReference type="eggNOG" id="COG2896">
    <property type="taxonomic scope" value="Bacteria"/>
</dbReference>
<gene>
    <name evidence="12" type="primary">moaA</name>
    <name evidence="14" type="ordered locus">Ctha_0875</name>
</gene>
<dbReference type="GO" id="GO:1904047">
    <property type="term" value="F:S-adenosyl-L-methionine binding"/>
    <property type="evidence" value="ECO:0007669"/>
    <property type="project" value="UniProtKB-UniRule"/>
</dbReference>
<feature type="binding site" evidence="12">
    <location>
        <position position="108"/>
    </location>
    <ligand>
        <name>GTP</name>
        <dbReference type="ChEBI" id="CHEBI:37565"/>
    </ligand>
</feature>
<feature type="binding site" evidence="12">
    <location>
        <position position="72"/>
    </location>
    <ligand>
        <name>[4Fe-4S] cluster</name>
        <dbReference type="ChEBI" id="CHEBI:49883"/>
        <label>1</label>
        <note>4Fe-4S-S-AdoMet</note>
    </ligand>
</feature>
<dbReference type="EC" id="4.1.99.22" evidence="1 12"/>
<dbReference type="SUPFAM" id="SSF102114">
    <property type="entry name" value="Radical SAM enzymes"/>
    <property type="match status" value="1"/>
</dbReference>
<accession>B3QWX9</accession>
<dbReference type="InterPro" id="IPR000385">
    <property type="entry name" value="MoaA_NifB_PqqE_Fe-S-bd_CS"/>
</dbReference>
<dbReference type="PANTHER" id="PTHR22960:SF0">
    <property type="entry name" value="MOLYBDENUM COFACTOR BIOSYNTHESIS PROTEIN 1"/>
    <property type="match status" value="1"/>
</dbReference>
<comment type="similarity">
    <text evidence="12">Belongs to the radical SAM superfamily. MoaA family.</text>
</comment>
<dbReference type="EMBL" id="CP001100">
    <property type="protein sequence ID" value="ACF13343.1"/>
    <property type="molecule type" value="Genomic_DNA"/>
</dbReference>
<evidence type="ECO:0000256" key="5">
    <source>
        <dbReference type="ARBA" id="ARBA00022741"/>
    </source>
</evidence>
<dbReference type="SFLD" id="SFLDG01383">
    <property type="entry name" value="cyclic_pyranopterin_phosphate"/>
    <property type="match status" value="1"/>
</dbReference>
<evidence type="ECO:0000256" key="10">
    <source>
        <dbReference type="ARBA" id="ARBA00023239"/>
    </source>
</evidence>
<dbReference type="SFLD" id="SFLDG01067">
    <property type="entry name" value="SPASM/twitch_domain_containing"/>
    <property type="match status" value="1"/>
</dbReference>
<feature type="binding site" evidence="12">
    <location>
        <position position="315"/>
    </location>
    <ligand>
        <name>[4Fe-4S] cluster</name>
        <dbReference type="ChEBI" id="CHEBI:49883"/>
        <label>2</label>
        <note>4Fe-4S-substrate</note>
    </ligand>
</feature>
<dbReference type="Pfam" id="PF06463">
    <property type="entry name" value="Mob_synth_C"/>
    <property type="match status" value="1"/>
</dbReference>
<evidence type="ECO:0000256" key="3">
    <source>
        <dbReference type="ARBA" id="ARBA00022691"/>
    </source>
</evidence>
<dbReference type="GO" id="GO:0051539">
    <property type="term" value="F:4 iron, 4 sulfur cluster binding"/>
    <property type="evidence" value="ECO:0007669"/>
    <property type="project" value="UniProtKB-UniRule"/>
</dbReference>
<evidence type="ECO:0000313" key="15">
    <source>
        <dbReference type="Proteomes" id="UP000001208"/>
    </source>
</evidence>
<dbReference type="PROSITE" id="PS01305">
    <property type="entry name" value="MOAA_NIFB_PQQE"/>
    <property type="match status" value="1"/>
</dbReference>
<dbReference type="SFLD" id="SFLDG01386">
    <property type="entry name" value="main_SPASM_domain-containing"/>
    <property type="match status" value="1"/>
</dbReference>
<dbReference type="NCBIfam" id="TIGR02666">
    <property type="entry name" value="moaA"/>
    <property type="match status" value="1"/>
</dbReference>
<feature type="binding site" evidence="12">
    <location>
        <position position="298"/>
    </location>
    <ligand>
        <name>[4Fe-4S] cluster</name>
        <dbReference type="ChEBI" id="CHEBI:49883"/>
        <label>2</label>
        <note>4Fe-4S-substrate</note>
    </ligand>
</feature>
<keyword evidence="7 12" id="KW-0411">Iron-sulfur</keyword>
<dbReference type="GO" id="GO:0061799">
    <property type="term" value="F:cyclic pyranopterin monophosphate synthase activity"/>
    <property type="evidence" value="ECO:0007669"/>
    <property type="project" value="TreeGrafter"/>
</dbReference>
<dbReference type="InterPro" id="IPR050105">
    <property type="entry name" value="MoCo_biosynth_MoaA/MoaC"/>
</dbReference>
<dbReference type="InterPro" id="IPR010505">
    <property type="entry name" value="MoaA_twitch"/>
</dbReference>
<feature type="binding site" evidence="12">
    <location>
        <position position="58"/>
    </location>
    <ligand>
        <name>GTP</name>
        <dbReference type="ChEBI" id="CHEBI:37565"/>
    </ligand>
</feature>
<keyword evidence="8 12" id="KW-0342">GTP-binding</keyword>
<evidence type="ECO:0000313" key="14">
    <source>
        <dbReference type="EMBL" id="ACF13343.1"/>
    </source>
</evidence>
<evidence type="ECO:0000256" key="8">
    <source>
        <dbReference type="ARBA" id="ARBA00023134"/>
    </source>
</evidence>
<dbReference type="PANTHER" id="PTHR22960">
    <property type="entry name" value="MOLYBDOPTERIN COFACTOR SYNTHESIS PROTEIN A"/>
    <property type="match status" value="1"/>
</dbReference>
<organism evidence="14 15">
    <name type="scientific">Chloroherpeton thalassium (strain ATCC 35110 / GB-78)</name>
    <dbReference type="NCBI Taxonomy" id="517418"/>
    <lineage>
        <taxon>Bacteria</taxon>
        <taxon>Pseudomonadati</taxon>
        <taxon>Chlorobiota</taxon>
        <taxon>Chlorobiia</taxon>
        <taxon>Chlorobiales</taxon>
        <taxon>Chloroherpetonaceae</taxon>
        <taxon>Chloroherpeton</taxon>
    </lineage>
</organism>
<dbReference type="Proteomes" id="UP000001208">
    <property type="component" value="Chromosome"/>
</dbReference>
<feature type="binding site" evidence="12">
    <location>
        <position position="69"/>
    </location>
    <ligand>
        <name>[4Fe-4S] cluster</name>
        <dbReference type="ChEBI" id="CHEBI:49883"/>
        <label>1</label>
        <note>4Fe-4S-S-AdoMet</note>
    </ligand>
</feature>
<dbReference type="HOGENOM" id="CLU_009273_0_1_10"/>
<dbReference type="KEGG" id="cts:Ctha_0875"/>
<evidence type="ECO:0000256" key="9">
    <source>
        <dbReference type="ARBA" id="ARBA00023150"/>
    </source>
</evidence>
<comment type="cofactor">
    <cofactor evidence="12">
        <name>[4Fe-4S] cluster</name>
        <dbReference type="ChEBI" id="CHEBI:49883"/>
    </cofactor>
    <text evidence="12">Binds 2 [4Fe-4S] clusters. Binds 1 [4Fe-4S] cluster coordinated with 3 cysteines and an exchangeable S-adenosyl-L-methionine and 1 [4Fe-4S] cluster coordinated with 3 cysteines and the GTP-derived substrate.</text>
</comment>
<dbReference type="GO" id="GO:0006777">
    <property type="term" value="P:Mo-molybdopterin cofactor biosynthetic process"/>
    <property type="evidence" value="ECO:0007669"/>
    <property type="project" value="UniProtKB-UniRule"/>
</dbReference>
<comment type="function">
    <text evidence="12">Catalyzes the cyclization of GTP to (8S)-3',8-cyclo-7,8-dihydroguanosine 5'-triphosphate.</text>
</comment>